<organism evidence="2 3">
    <name type="scientific">Citrullus colocynthis</name>
    <name type="common">colocynth</name>
    <dbReference type="NCBI Taxonomy" id="252529"/>
    <lineage>
        <taxon>Eukaryota</taxon>
        <taxon>Viridiplantae</taxon>
        <taxon>Streptophyta</taxon>
        <taxon>Embryophyta</taxon>
        <taxon>Tracheophyta</taxon>
        <taxon>Spermatophyta</taxon>
        <taxon>Magnoliopsida</taxon>
        <taxon>eudicotyledons</taxon>
        <taxon>Gunneridae</taxon>
        <taxon>Pentapetalae</taxon>
        <taxon>rosids</taxon>
        <taxon>fabids</taxon>
        <taxon>Cucurbitales</taxon>
        <taxon>Cucurbitaceae</taxon>
        <taxon>Benincaseae</taxon>
        <taxon>Citrullus</taxon>
    </lineage>
</organism>
<feature type="chain" id="PRO_5047048963" evidence="1">
    <location>
        <begin position="20"/>
        <end position="176"/>
    </location>
</feature>
<name>A0ABP0Y491_9ROSI</name>
<sequence>MTQALCVHCLQSLMRCILSFLPYQLANLKNKRLLNWNGGTCSEGVIDSVRLRFDASNQGVPSSSFKGCLLGGSDPVFFNGAFSLALCYSRGESEVLNEGEAAKARAVARLEKFHEVAADLRRKTMTHSEGSEEVGIEEGLARSVSLGCRTADTVKEREMSLARVVLLGRRVGFRRN</sequence>
<accession>A0ABP0Y491</accession>
<evidence type="ECO:0000256" key="1">
    <source>
        <dbReference type="SAM" id="SignalP"/>
    </source>
</evidence>
<keyword evidence="3" id="KW-1185">Reference proteome</keyword>
<reference evidence="2 3" key="1">
    <citation type="submission" date="2024-03" db="EMBL/GenBank/DDBJ databases">
        <authorList>
            <person name="Gkanogiannis A."/>
            <person name="Becerra Lopez-Lavalle L."/>
        </authorList>
    </citation>
    <scope>NUCLEOTIDE SEQUENCE [LARGE SCALE GENOMIC DNA]</scope>
</reference>
<dbReference type="Proteomes" id="UP001642487">
    <property type="component" value="Chromosome 11"/>
</dbReference>
<evidence type="ECO:0000313" key="2">
    <source>
        <dbReference type="EMBL" id="CAK9313763.1"/>
    </source>
</evidence>
<proteinExistence type="predicted"/>
<evidence type="ECO:0000313" key="3">
    <source>
        <dbReference type="Proteomes" id="UP001642487"/>
    </source>
</evidence>
<protein>
    <submittedName>
        <fullName evidence="2">Uncharacterized protein</fullName>
    </submittedName>
</protein>
<keyword evidence="1" id="KW-0732">Signal</keyword>
<dbReference type="EMBL" id="OZ021745">
    <property type="protein sequence ID" value="CAK9313763.1"/>
    <property type="molecule type" value="Genomic_DNA"/>
</dbReference>
<feature type="signal peptide" evidence="1">
    <location>
        <begin position="1"/>
        <end position="19"/>
    </location>
</feature>
<gene>
    <name evidence="2" type="ORF">CITCOLO1_LOCUS5498</name>
</gene>